<evidence type="ECO:0000313" key="5">
    <source>
        <dbReference type="EMBL" id="TWI93022.1"/>
    </source>
</evidence>
<dbReference type="GO" id="GO:0003677">
    <property type="term" value="F:DNA binding"/>
    <property type="evidence" value="ECO:0007669"/>
    <property type="project" value="UniProtKB-KW"/>
</dbReference>
<dbReference type="Pfam" id="PF00440">
    <property type="entry name" value="TetR_N"/>
    <property type="match status" value="1"/>
</dbReference>
<accession>A0A562THH3</accession>
<comment type="caution">
    <text evidence="5">The sequence shown here is derived from an EMBL/GenBank/DDBJ whole genome shotgun (WGS) entry which is preliminary data.</text>
</comment>
<proteinExistence type="predicted"/>
<evidence type="ECO:0000256" key="2">
    <source>
        <dbReference type="ARBA" id="ARBA00023125"/>
    </source>
</evidence>
<protein>
    <submittedName>
        <fullName evidence="5">TetR family transcriptional regulator</fullName>
    </submittedName>
</protein>
<keyword evidence="3" id="KW-0804">Transcription</keyword>
<gene>
    <name evidence="5" type="ORF">JM93_00575</name>
</gene>
<dbReference type="EMBL" id="VLLF01000001">
    <property type="protein sequence ID" value="TWI93022.1"/>
    <property type="molecule type" value="Genomic_DNA"/>
</dbReference>
<dbReference type="OrthoDB" id="9779746at2"/>
<dbReference type="SUPFAM" id="SSF48498">
    <property type="entry name" value="Tetracyclin repressor-like, C-terminal domain"/>
    <property type="match status" value="1"/>
</dbReference>
<evidence type="ECO:0000259" key="4">
    <source>
        <dbReference type="Pfam" id="PF00440"/>
    </source>
</evidence>
<keyword evidence="2" id="KW-0238">DNA-binding</keyword>
<dbReference type="Gene3D" id="1.10.357.10">
    <property type="entry name" value="Tetracycline Repressor, domain 2"/>
    <property type="match status" value="1"/>
</dbReference>
<dbReference type="Proteomes" id="UP000320593">
    <property type="component" value="Unassembled WGS sequence"/>
</dbReference>
<dbReference type="RefSeq" id="WP_145340531.1">
    <property type="nucleotide sequence ID" value="NZ_SMLY01000087.1"/>
</dbReference>
<dbReference type="Gene3D" id="1.10.10.60">
    <property type="entry name" value="Homeodomain-like"/>
    <property type="match status" value="1"/>
</dbReference>
<dbReference type="PANTHER" id="PTHR47506:SF1">
    <property type="entry name" value="HTH-TYPE TRANSCRIPTIONAL REGULATOR YJDC"/>
    <property type="match status" value="1"/>
</dbReference>
<evidence type="ECO:0000256" key="3">
    <source>
        <dbReference type="ARBA" id="ARBA00023163"/>
    </source>
</evidence>
<keyword evidence="6" id="KW-1185">Reference proteome</keyword>
<feature type="domain" description="HTH tetR-type" evidence="4">
    <location>
        <begin position="14"/>
        <end position="56"/>
    </location>
</feature>
<dbReference type="InterPro" id="IPR001647">
    <property type="entry name" value="HTH_TetR"/>
</dbReference>
<organism evidence="5 6">
    <name type="scientific">Roseibium hamelinense</name>
    <dbReference type="NCBI Taxonomy" id="150831"/>
    <lineage>
        <taxon>Bacteria</taxon>
        <taxon>Pseudomonadati</taxon>
        <taxon>Pseudomonadota</taxon>
        <taxon>Alphaproteobacteria</taxon>
        <taxon>Hyphomicrobiales</taxon>
        <taxon>Stappiaceae</taxon>
        <taxon>Roseibium</taxon>
    </lineage>
</organism>
<dbReference type="InterPro" id="IPR036271">
    <property type="entry name" value="Tet_transcr_reg_TetR-rel_C_sf"/>
</dbReference>
<dbReference type="PANTHER" id="PTHR47506">
    <property type="entry name" value="TRANSCRIPTIONAL REGULATORY PROTEIN"/>
    <property type="match status" value="1"/>
</dbReference>
<evidence type="ECO:0000313" key="6">
    <source>
        <dbReference type="Proteomes" id="UP000320593"/>
    </source>
</evidence>
<dbReference type="AlphaFoldDB" id="A0A562THH3"/>
<keyword evidence="1" id="KW-0805">Transcription regulation</keyword>
<reference evidence="5 6" key="1">
    <citation type="submission" date="2019-07" db="EMBL/GenBank/DDBJ databases">
        <title>Genomic Encyclopedia of Archaeal and Bacterial Type Strains, Phase II (KMG-II): from individual species to whole genera.</title>
        <authorList>
            <person name="Goeker M."/>
        </authorList>
    </citation>
    <scope>NUCLEOTIDE SEQUENCE [LARGE SCALE GENOMIC DNA]</scope>
    <source>
        <strain evidence="5 6">ATCC BAA-252</strain>
    </source>
</reference>
<name>A0A562THH3_9HYPH</name>
<sequence length="197" mass="22182">MPRGLEFDLETARAAIMQVFWTRGYEATSLSDLERATSLVRTSLYNSFGKKPEMFLDSLKLYHETIENQIESITQGRGSEALVDVISAMMEGSDKPSQQPAGCLMVMSATQSKTIEPRHLQIVKDYRQMLVRKAERVLKRDKQSERLARHVDPEEAAEFLICVVWGALAAQCLSAERNTAAAGAKMLKETIKNWLID</sequence>
<evidence type="ECO:0000256" key="1">
    <source>
        <dbReference type="ARBA" id="ARBA00023015"/>
    </source>
</evidence>
<dbReference type="SUPFAM" id="SSF46689">
    <property type="entry name" value="Homeodomain-like"/>
    <property type="match status" value="1"/>
</dbReference>
<dbReference type="InterPro" id="IPR009057">
    <property type="entry name" value="Homeodomain-like_sf"/>
</dbReference>